<gene>
    <name evidence="1" type="ORF">MKW98_000992</name>
</gene>
<sequence length="100" mass="11788">IWILNDEDNDKKDVSTMGRNQSWTEVDMELPFQWDEKTRIEFHGVQGTDDILVETYEDTTKLRCLSLFYFNWKNTTFTKIEPNELCSSIPQSNSENASEE</sequence>
<keyword evidence="2" id="KW-1185">Reference proteome</keyword>
<dbReference type="Proteomes" id="UP001202328">
    <property type="component" value="Unassembled WGS sequence"/>
</dbReference>
<protein>
    <recommendedName>
        <fullName evidence="3">F-box associated domain-containing protein</fullName>
    </recommendedName>
</protein>
<dbReference type="AlphaFoldDB" id="A0AAD4SEJ8"/>
<comment type="caution">
    <text evidence="1">The sequence shown here is derived from an EMBL/GenBank/DDBJ whole genome shotgun (WGS) entry which is preliminary data.</text>
</comment>
<feature type="non-terminal residue" evidence="1">
    <location>
        <position position="100"/>
    </location>
</feature>
<proteinExistence type="predicted"/>
<evidence type="ECO:0000313" key="1">
    <source>
        <dbReference type="EMBL" id="KAI3900092.1"/>
    </source>
</evidence>
<evidence type="ECO:0000313" key="2">
    <source>
        <dbReference type="Proteomes" id="UP001202328"/>
    </source>
</evidence>
<evidence type="ECO:0008006" key="3">
    <source>
        <dbReference type="Google" id="ProtNLM"/>
    </source>
</evidence>
<feature type="non-terminal residue" evidence="1">
    <location>
        <position position="1"/>
    </location>
</feature>
<dbReference type="EMBL" id="JAJJMB010011750">
    <property type="protein sequence ID" value="KAI3900092.1"/>
    <property type="molecule type" value="Genomic_DNA"/>
</dbReference>
<accession>A0AAD4SEJ8</accession>
<organism evidence="1 2">
    <name type="scientific">Papaver atlanticum</name>
    <dbReference type="NCBI Taxonomy" id="357466"/>
    <lineage>
        <taxon>Eukaryota</taxon>
        <taxon>Viridiplantae</taxon>
        <taxon>Streptophyta</taxon>
        <taxon>Embryophyta</taxon>
        <taxon>Tracheophyta</taxon>
        <taxon>Spermatophyta</taxon>
        <taxon>Magnoliopsida</taxon>
        <taxon>Ranunculales</taxon>
        <taxon>Papaveraceae</taxon>
        <taxon>Papaveroideae</taxon>
        <taxon>Papaver</taxon>
    </lineage>
</organism>
<name>A0AAD4SEJ8_9MAGN</name>
<reference evidence="1" key="1">
    <citation type="submission" date="2022-04" db="EMBL/GenBank/DDBJ databases">
        <title>A functionally conserved STORR gene fusion in Papaver species that diverged 16.8 million years ago.</title>
        <authorList>
            <person name="Catania T."/>
        </authorList>
    </citation>
    <scope>NUCLEOTIDE SEQUENCE</scope>
    <source>
        <strain evidence="1">S-188037</strain>
    </source>
</reference>